<name>A0ABD3AQT1_9GENT</name>
<proteinExistence type="predicted"/>
<organism evidence="1 2">
    <name type="scientific">Cinchona calisaya</name>
    <dbReference type="NCBI Taxonomy" id="153742"/>
    <lineage>
        <taxon>Eukaryota</taxon>
        <taxon>Viridiplantae</taxon>
        <taxon>Streptophyta</taxon>
        <taxon>Embryophyta</taxon>
        <taxon>Tracheophyta</taxon>
        <taxon>Spermatophyta</taxon>
        <taxon>Magnoliopsida</taxon>
        <taxon>eudicotyledons</taxon>
        <taxon>Gunneridae</taxon>
        <taxon>Pentapetalae</taxon>
        <taxon>asterids</taxon>
        <taxon>lamiids</taxon>
        <taxon>Gentianales</taxon>
        <taxon>Rubiaceae</taxon>
        <taxon>Cinchonoideae</taxon>
        <taxon>Cinchoneae</taxon>
        <taxon>Cinchona</taxon>
    </lineage>
</organism>
<dbReference type="AlphaFoldDB" id="A0ABD3AQT1"/>
<dbReference type="Proteomes" id="UP001630127">
    <property type="component" value="Unassembled WGS sequence"/>
</dbReference>
<gene>
    <name evidence="1" type="ORF">ACH5RR_007071</name>
</gene>
<dbReference type="EMBL" id="JBJUIK010000003">
    <property type="protein sequence ID" value="KAL3533550.1"/>
    <property type="molecule type" value="Genomic_DNA"/>
</dbReference>
<keyword evidence="2" id="KW-1185">Reference proteome</keyword>
<evidence type="ECO:0000313" key="2">
    <source>
        <dbReference type="Proteomes" id="UP001630127"/>
    </source>
</evidence>
<comment type="caution">
    <text evidence="1">The sequence shown here is derived from an EMBL/GenBank/DDBJ whole genome shotgun (WGS) entry which is preliminary data.</text>
</comment>
<sequence length="76" mass="8926">MVIRELKRKFMEAEERMWGEAELSLKELQDNAVLKITEADMNTELLLMNMELRIQELRDQLNPLVPVLAGPRNTCR</sequence>
<reference evidence="1 2" key="1">
    <citation type="submission" date="2024-11" db="EMBL/GenBank/DDBJ databases">
        <title>A near-complete genome assembly of Cinchona calisaya.</title>
        <authorList>
            <person name="Lian D.C."/>
            <person name="Zhao X.W."/>
            <person name="Wei L."/>
        </authorList>
    </citation>
    <scope>NUCLEOTIDE SEQUENCE [LARGE SCALE GENOMIC DNA]</scope>
    <source>
        <tissue evidence="1">Nenye</tissue>
    </source>
</reference>
<accession>A0ABD3AQT1</accession>
<protein>
    <submittedName>
        <fullName evidence="1">Uncharacterized protein</fullName>
    </submittedName>
</protein>
<evidence type="ECO:0000313" key="1">
    <source>
        <dbReference type="EMBL" id="KAL3533550.1"/>
    </source>
</evidence>